<gene>
    <name evidence="2" type="ORF">fugu_005632</name>
</gene>
<evidence type="ECO:0000256" key="1">
    <source>
        <dbReference type="SAM" id="MobiDB-lite"/>
    </source>
</evidence>
<proteinExistence type="predicted"/>
<feature type="compositionally biased region" description="Basic residues" evidence="1">
    <location>
        <begin position="90"/>
        <end position="105"/>
    </location>
</feature>
<comment type="caution">
    <text evidence="2">The sequence shown here is derived from an EMBL/GenBank/DDBJ whole genome shotgun (WGS) entry which is preliminary data.</text>
</comment>
<dbReference type="AlphaFoldDB" id="A0A4Z2B4X6"/>
<feature type="region of interest" description="Disordered" evidence="1">
    <location>
        <begin position="85"/>
        <end position="105"/>
    </location>
</feature>
<feature type="region of interest" description="Disordered" evidence="1">
    <location>
        <begin position="1"/>
        <end position="47"/>
    </location>
</feature>
<feature type="compositionally biased region" description="Basic residues" evidence="1">
    <location>
        <begin position="1"/>
        <end position="11"/>
    </location>
</feature>
<accession>A0A4Z2B4X6</accession>
<feature type="compositionally biased region" description="Polar residues" evidence="1">
    <location>
        <begin position="30"/>
        <end position="40"/>
    </location>
</feature>
<feature type="compositionally biased region" description="Basic and acidic residues" evidence="1">
    <location>
        <begin position="12"/>
        <end position="25"/>
    </location>
</feature>
<keyword evidence="3" id="KW-1185">Reference proteome</keyword>
<protein>
    <submittedName>
        <fullName evidence="2">Uncharacterized protein</fullName>
    </submittedName>
</protein>
<organism evidence="2 3">
    <name type="scientific">Takifugu bimaculatus</name>
    <dbReference type="NCBI Taxonomy" id="433685"/>
    <lineage>
        <taxon>Eukaryota</taxon>
        <taxon>Metazoa</taxon>
        <taxon>Chordata</taxon>
        <taxon>Craniata</taxon>
        <taxon>Vertebrata</taxon>
        <taxon>Euteleostomi</taxon>
        <taxon>Actinopterygii</taxon>
        <taxon>Neopterygii</taxon>
        <taxon>Teleostei</taxon>
        <taxon>Neoteleostei</taxon>
        <taxon>Acanthomorphata</taxon>
        <taxon>Eupercaria</taxon>
        <taxon>Tetraodontiformes</taxon>
        <taxon>Tetradontoidea</taxon>
        <taxon>Tetraodontidae</taxon>
        <taxon>Takifugu</taxon>
    </lineage>
</organism>
<evidence type="ECO:0000313" key="3">
    <source>
        <dbReference type="Proteomes" id="UP000516260"/>
    </source>
</evidence>
<sequence length="105" mass="11421">MRVRGGGRRSGRASEERRDVLKCPPREVGTCTQPTRTRSSGGEGRTQTRRLCGAFERASLSISLLQPGLKGEDVPSHLSCVTRLSMKGSGIKKTKTKPRKARGRG</sequence>
<name>A0A4Z2B4X6_9TELE</name>
<reference evidence="2 3" key="1">
    <citation type="submission" date="2019-04" db="EMBL/GenBank/DDBJ databases">
        <title>The sequence and de novo assembly of Takifugu bimaculatus genome using PacBio and Hi-C technologies.</title>
        <authorList>
            <person name="Xu P."/>
            <person name="Liu B."/>
            <person name="Zhou Z."/>
        </authorList>
    </citation>
    <scope>NUCLEOTIDE SEQUENCE [LARGE SCALE GENOMIC DNA]</scope>
    <source>
        <strain evidence="2">TB-2018</strain>
        <tissue evidence="2">Muscle</tissue>
    </source>
</reference>
<dbReference type="Proteomes" id="UP000516260">
    <property type="component" value="Chromosome 6"/>
</dbReference>
<evidence type="ECO:0000313" key="2">
    <source>
        <dbReference type="EMBL" id="TNM87411.1"/>
    </source>
</evidence>
<dbReference type="EMBL" id="SWLE01000019">
    <property type="protein sequence ID" value="TNM87411.1"/>
    <property type="molecule type" value="Genomic_DNA"/>
</dbReference>